<protein>
    <recommendedName>
        <fullName evidence="5">MYND-type domain-containing protein</fullName>
    </recommendedName>
</protein>
<keyword evidence="1" id="KW-0479">Metal-binding</keyword>
<evidence type="ECO:0000256" key="1">
    <source>
        <dbReference type="ARBA" id="ARBA00022723"/>
    </source>
</evidence>
<evidence type="ECO:0000313" key="6">
    <source>
        <dbReference type="EMBL" id="KIM43737.1"/>
    </source>
</evidence>
<reference evidence="7" key="2">
    <citation type="submission" date="2015-01" db="EMBL/GenBank/DDBJ databases">
        <title>Evolutionary Origins and Diversification of the Mycorrhizal Mutualists.</title>
        <authorList>
            <consortium name="DOE Joint Genome Institute"/>
            <consortium name="Mycorrhizal Genomics Consortium"/>
            <person name="Kohler A."/>
            <person name="Kuo A."/>
            <person name="Nagy L.G."/>
            <person name="Floudas D."/>
            <person name="Copeland A."/>
            <person name="Barry K.W."/>
            <person name="Cichocki N."/>
            <person name="Veneault-Fourrey C."/>
            <person name="LaButti K."/>
            <person name="Lindquist E.A."/>
            <person name="Lipzen A."/>
            <person name="Lundell T."/>
            <person name="Morin E."/>
            <person name="Murat C."/>
            <person name="Riley R."/>
            <person name="Ohm R."/>
            <person name="Sun H."/>
            <person name="Tunlid A."/>
            <person name="Henrissat B."/>
            <person name="Grigoriev I.V."/>
            <person name="Hibbett D.S."/>
            <person name="Martin F."/>
        </authorList>
    </citation>
    <scope>NUCLEOTIDE SEQUENCE [LARGE SCALE GENOMIC DNA]</scope>
    <source>
        <strain evidence="7">h7</strain>
    </source>
</reference>
<evidence type="ECO:0000259" key="5">
    <source>
        <dbReference type="PROSITE" id="PS50865"/>
    </source>
</evidence>
<accession>A0A0C2YRT7</accession>
<evidence type="ECO:0000256" key="4">
    <source>
        <dbReference type="PROSITE-ProRule" id="PRU00134"/>
    </source>
</evidence>
<feature type="domain" description="MYND-type" evidence="5">
    <location>
        <begin position="1"/>
        <end position="39"/>
    </location>
</feature>
<keyword evidence="2 4" id="KW-0863">Zinc-finger</keyword>
<dbReference type="Pfam" id="PF01753">
    <property type="entry name" value="zf-MYND"/>
    <property type="match status" value="1"/>
</dbReference>
<dbReference type="InterPro" id="IPR058518">
    <property type="entry name" value="DUF8205"/>
</dbReference>
<dbReference type="PROSITE" id="PS50865">
    <property type="entry name" value="ZF_MYND_2"/>
    <property type="match status" value="1"/>
</dbReference>
<gene>
    <name evidence="6" type="ORF">M413DRAFT_387664</name>
</gene>
<dbReference type="Pfam" id="PF26632">
    <property type="entry name" value="DUF8205"/>
    <property type="match status" value="1"/>
</dbReference>
<dbReference type="AlphaFoldDB" id="A0A0C2YRT7"/>
<dbReference type="OrthoDB" id="5231159at2759"/>
<organism evidence="6 7">
    <name type="scientific">Hebeloma cylindrosporum</name>
    <dbReference type="NCBI Taxonomy" id="76867"/>
    <lineage>
        <taxon>Eukaryota</taxon>
        <taxon>Fungi</taxon>
        <taxon>Dikarya</taxon>
        <taxon>Basidiomycota</taxon>
        <taxon>Agaricomycotina</taxon>
        <taxon>Agaricomycetes</taxon>
        <taxon>Agaricomycetidae</taxon>
        <taxon>Agaricales</taxon>
        <taxon>Agaricineae</taxon>
        <taxon>Hymenogastraceae</taxon>
        <taxon>Hebeloma</taxon>
    </lineage>
</organism>
<dbReference type="SUPFAM" id="SSF144232">
    <property type="entry name" value="HIT/MYND zinc finger-like"/>
    <property type="match status" value="1"/>
</dbReference>
<proteinExistence type="predicted"/>
<dbReference type="EMBL" id="KN831775">
    <property type="protein sequence ID" value="KIM43737.1"/>
    <property type="molecule type" value="Genomic_DNA"/>
</dbReference>
<keyword evidence="3" id="KW-0862">Zinc</keyword>
<dbReference type="Proteomes" id="UP000053424">
    <property type="component" value="Unassembled WGS sequence"/>
</dbReference>
<sequence>MKDRSATGQDLQKCARCKMSWYCSRECQKEHWQIHKKKCEDVEGTGLSRLVRKLQSNKWLLFLLEVCVVCNSDLLRRKSDPDRPFMARINVGIEPTDISVCYQLFTGAEFESEMEGMLQLNAVTPLEDPGPLAPHMMPLWNNFREVTNGLGFSSDAVGLLEFVNTSDHSITTSIHITQPALEYAQAAKPFRGHSALFGVSEVPFSAMSCLEQINSHIRSDSKNLLQLRVL</sequence>
<evidence type="ECO:0000256" key="2">
    <source>
        <dbReference type="ARBA" id="ARBA00022771"/>
    </source>
</evidence>
<evidence type="ECO:0000313" key="7">
    <source>
        <dbReference type="Proteomes" id="UP000053424"/>
    </source>
</evidence>
<keyword evidence="7" id="KW-1185">Reference proteome</keyword>
<dbReference type="STRING" id="686832.A0A0C2YRT7"/>
<evidence type="ECO:0000256" key="3">
    <source>
        <dbReference type="ARBA" id="ARBA00022833"/>
    </source>
</evidence>
<reference evidence="6 7" key="1">
    <citation type="submission" date="2014-04" db="EMBL/GenBank/DDBJ databases">
        <authorList>
            <consortium name="DOE Joint Genome Institute"/>
            <person name="Kuo A."/>
            <person name="Gay G."/>
            <person name="Dore J."/>
            <person name="Kohler A."/>
            <person name="Nagy L.G."/>
            <person name="Floudas D."/>
            <person name="Copeland A."/>
            <person name="Barry K.W."/>
            <person name="Cichocki N."/>
            <person name="Veneault-Fourrey C."/>
            <person name="LaButti K."/>
            <person name="Lindquist E.A."/>
            <person name="Lipzen A."/>
            <person name="Lundell T."/>
            <person name="Morin E."/>
            <person name="Murat C."/>
            <person name="Sun H."/>
            <person name="Tunlid A."/>
            <person name="Henrissat B."/>
            <person name="Grigoriev I.V."/>
            <person name="Hibbett D.S."/>
            <person name="Martin F."/>
            <person name="Nordberg H.P."/>
            <person name="Cantor M.N."/>
            <person name="Hua S.X."/>
        </authorList>
    </citation>
    <scope>NUCLEOTIDE SEQUENCE [LARGE SCALE GENOMIC DNA]</scope>
    <source>
        <strain evidence="7">h7</strain>
    </source>
</reference>
<dbReference type="HOGENOM" id="CLU_060143_1_0_1"/>
<dbReference type="InterPro" id="IPR002893">
    <property type="entry name" value="Znf_MYND"/>
</dbReference>
<dbReference type="GO" id="GO:0008270">
    <property type="term" value="F:zinc ion binding"/>
    <property type="evidence" value="ECO:0007669"/>
    <property type="project" value="UniProtKB-KW"/>
</dbReference>
<name>A0A0C2YRT7_HEBCY</name>
<dbReference type="Gene3D" id="6.10.140.2220">
    <property type="match status" value="1"/>
</dbReference>